<dbReference type="AlphaFoldDB" id="A0A1G9X9V2"/>
<dbReference type="EC" id="3.1.11.6" evidence="6"/>
<dbReference type="InterPro" id="IPR003761">
    <property type="entry name" value="Exonuc_VII_S"/>
</dbReference>
<dbReference type="GO" id="GO:0008855">
    <property type="term" value="F:exodeoxyribonuclease VII activity"/>
    <property type="evidence" value="ECO:0007669"/>
    <property type="project" value="UniProtKB-UniRule"/>
</dbReference>
<reference evidence="8 9" key="1">
    <citation type="submission" date="2016-10" db="EMBL/GenBank/DDBJ databases">
        <authorList>
            <person name="de Groot N.N."/>
        </authorList>
    </citation>
    <scope>NUCLEOTIDE SEQUENCE [LARGE SCALE GENOMIC DNA]</scope>
    <source>
        <strain evidence="8 9">KPR-7B</strain>
    </source>
</reference>
<keyword evidence="3 6" id="KW-0540">Nuclease</keyword>
<evidence type="ECO:0000256" key="4">
    <source>
        <dbReference type="ARBA" id="ARBA00022801"/>
    </source>
</evidence>
<evidence type="ECO:0000256" key="3">
    <source>
        <dbReference type="ARBA" id="ARBA00022722"/>
    </source>
</evidence>
<name>A0A1G9X9V2_9ACTO</name>
<dbReference type="GO" id="GO:0005829">
    <property type="term" value="C:cytosol"/>
    <property type="evidence" value="ECO:0007669"/>
    <property type="project" value="TreeGrafter"/>
</dbReference>
<keyword evidence="2 6" id="KW-0963">Cytoplasm</keyword>
<dbReference type="PANTHER" id="PTHR34137:SF1">
    <property type="entry name" value="EXODEOXYRIBONUCLEASE 7 SMALL SUBUNIT"/>
    <property type="match status" value="1"/>
</dbReference>
<dbReference type="HAMAP" id="MF_00337">
    <property type="entry name" value="Exonuc_7_S"/>
    <property type="match status" value="1"/>
</dbReference>
<dbReference type="RefSeq" id="WP_092610927.1">
    <property type="nucleotide sequence ID" value="NZ_FNHU01000009.1"/>
</dbReference>
<evidence type="ECO:0000256" key="7">
    <source>
        <dbReference type="SAM" id="MobiDB-lite"/>
    </source>
</evidence>
<comment type="subunit">
    <text evidence="6">Heterooligomer composed of large and small subunits.</text>
</comment>
<comment type="subcellular location">
    <subcellularLocation>
        <location evidence="6">Cytoplasm</location>
    </subcellularLocation>
</comment>
<sequence length="99" mass="10278">MSAPSPAESIGPADANADVASLPYEQAREQLVGVVQRLEAGQVPLEEALKLWERGEALAARCQSWLDDARARLAAVADAGHADTADDSGAPGNHASTPF</sequence>
<comment type="catalytic activity">
    <reaction evidence="6">
        <text>Exonucleolytic cleavage in either 5'- to 3'- or 3'- to 5'-direction to yield nucleoside 5'-phosphates.</text>
        <dbReference type="EC" id="3.1.11.6"/>
    </reaction>
</comment>
<comment type="similarity">
    <text evidence="1 6">Belongs to the XseB family.</text>
</comment>
<dbReference type="SUPFAM" id="SSF116842">
    <property type="entry name" value="XseB-like"/>
    <property type="match status" value="1"/>
</dbReference>
<dbReference type="OrthoDB" id="5244334at2"/>
<keyword evidence="4 6" id="KW-0378">Hydrolase</keyword>
<evidence type="ECO:0000313" key="9">
    <source>
        <dbReference type="Proteomes" id="UP000199671"/>
    </source>
</evidence>
<dbReference type="Proteomes" id="UP000199671">
    <property type="component" value="Unassembled WGS sequence"/>
</dbReference>
<protein>
    <recommendedName>
        <fullName evidence="6">Exodeoxyribonuclease 7 small subunit</fullName>
        <ecNumber evidence="6">3.1.11.6</ecNumber>
    </recommendedName>
    <alternativeName>
        <fullName evidence="6">Exodeoxyribonuclease VII small subunit</fullName>
        <shortName evidence="6">Exonuclease VII small subunit</shortName>
    </alternativeName>
</protein>
<organism evidence="8 9">
    <name type="scientific">Actinomyces ruminicola</name>
    <dbReference type="NCBI Taxonomy" id="332524"/>
    <lineage>
        <taxon>Bacteria</taxon>
        <taxon>Bacillati</taxon>
        <taxon>Actinomycetota</taxon>
        <taxon>Actinomycetes</taxon>
        <taxon>Actinomycetales</taxon>
        <taxon>Actinomycetaceae</taxon>
        <taxon>Actinomyces</taxon>
    </lineage>
</organism>
<dbReference type="NCBIfam" id="TIGR01280">
    <property type="entry name" value="xseB"/>
    <property type="match status" value="1"/>
</dbReference>
<evidence type="ECO:0000256" key="6">
    <source>
        <dbReference type="HAMAP-Rule" id="MF_00337"/>
    </source>
</evidence>
<proteinExistence type="inferred from homology"/>
<dbReference type="GO" id="GO:0009318">
    <property type="term" value="C:exodeoxyribonuclease VII complex"/>
    <property type="evidence" value="ECO:0007669"/>
    <property type="project" value="UniProtKB-UniRule"/>
</dbReference>
<dbReference type="EMBL" id="FNHU01000009">
    <property type="protein sequence ID" value="SDM93562.1"/>
    <property type="molecule type" value="Genomic_DNA"/>
</dbReference>
<feature type="region of interest" description="Disordered" evidence="7">
    <location>
        <begin position="78"/>
        <end position="99"/>
    </location>
</feature>
<dbReference type="GO" id="GO:0006308">
    <property type="term" value="P:DNA catabolic process"/>
    <property type="evidence" value="ECO:0007669"/>
    <property type="project" value="UniProtKB-UniRule"/>
</dbReference>
<comment type="function">
    <text evidence="6">Bidirectionally degrades single-stranded DNA into large acid-insoluble oligonucleotides, which are then degraded further into small acid-soluble oligonucleotides.</text>
</comment>
<gene>
    <name evidence="6" type="primary">xseB</name>
    <name evidence="8" type="ORF">SAMN04487766_10952</name>
</gene>
<dbReference type="Pfam" id="PF02609">
    <property type="entry name" value="Exonuc_VII_S"/>
    <property type="match status" value="1"/>
</dbReference>
<dbReference type="Gene3D" id="1.10.287.1040">
    <property type="entry name" value="Exonuclease VII, small subunit"/>
    <property type="match status" value="1"/>
</dbReference>
<evidence type="ECO:0000313" key="8">
    <source>
        <dbReference type="EMBL" id="SDM93562.1"/>
    </source>
</evidence>
<dbReference type="NCBIfam" id="NF002139">
    <property type="entry name" value="PRK00977.1-3"/>
    <property type="match status" value="1"/>
</dbReference>
<keyword evidence="5 6" id="KW-0269">Exonuclease</keyword>
<accession>A0A1G9X9V2</accession>
<dbReference type="InterPro" id="IPR037004">
    <property type="entry name" value="Exonuc_VII_ssu_sf"/>
</dbReference>
<evidence type="ECO:0000256" key="5">
    <source>
        <dbReference type="ARBA" id="ARBA00022839"/>
    </source>
</evidence>
<dbReference type="PANTHER" id="PTHR34137">
    <property type="entry name" value="EXODEOXYRIBONUCLEASE 7 SMALL SUBUNIT"/>
    <property type="match status" value="1"/>
</dbReference>
<evidence type="ECO:0000256" key="1">
    <source>
        <dbReference type="ARBA" id="ARBA00009998"/>
    </source>
</evidence>
<evidence type="ECO:0000256" key="2">
    <source>
        <dbReference type="ARBA" id="ARBA00022490"/>
    </source>
</evidence>